<accession>A0A841XYB7</accession>
<dbReference type="EMBL" id="JAAROV010000002">
    <property type="protein sequence ID" value="MBC1316608.1"/>
    <property type="molecule type" value="Genomic_DNA"/>
</dbReference>
<comment type="caution">
    <text evidence="3">The sequence shown here is derived from an EMBL/GenBank/DDBJ whole genome shotgun (WGS) entry which is preliminary data.</text>
</comment>
<dbReference type="AlphaFoldDB" id="A0A841XYB7"/>
<proteinExistence type="predicted"/>
<name>A0A841XYB7_9LIST</name>
<evidence type="ECO:0000256" key="2">
    <source>
        <dbReference type="SAM" id="Phobius"/>
    </source>
</evidence>
<evidence type="ECO:0000256" key="1">
    <source>
        <dbReference type="SAM" id="MobiDB-lite"/>
    </source>
</evidence>
<keyword evidence="2" id="KW-1133">Transmembrane helix</keyword>
<sequence length="98" mass="11116">MTGYIITIIVLVTTVFLLGCRIEKLEKRLQYSECKADVIAKDLIAAYDNIGKLIKKNADTNAKLTKHINKQNYRSGEQPDLFPNRITSDYPTKPEVSN</sequence>
<keyword evidence="2" id="KW-0472">Membrane</keyword>
<feature type="compositionally biased region" description="Polar residues" evidence="1">
    <location>
        <begin position="85"/>
        <end position="98"/>
    </location>
</feature>
<evidence type="ECO:0000313" key="3">
    <source>
        <dbReference type="EMBL" id="MBC1316608.1"/>
    </source>
</evidence>
<keyword evidence="2" id="KW-0812">Transmembrane</keyword>
<organism evidence="3 4">
    <name type="scientific">Listeria booriae</name>
    <dbReference type="NCBI Taxonomy" id="1552123"/>
    <lineage>
        <taxon>Bacteria</taxon>
        <taxon>Bacillati</taxon>
        <taxon>Bacillota</taxon>
        <taxon>Bacilli</taxon>
        <taxon>Bacillales</taxon>
        <taxon>Listeriaceae</taxon>
        <taxon>Listeria</taxon>
    </lineage>
</organism>
<gene>
    <name evidence="3" type="ORF">HB811_07475</name>
</gene>
<feature type="transmembrane region" description="Helical" evidence="2">
    <location>
        <begin position="6"/>
        <end position="22"/>
    </location>
</feature>
<reference evidence="3 4" key="1">
    <citation type="submission" date="2020-03" db="EMBL/GenBank/DDBJ databases">
        <title>Soil Listeria distribution.</title>
        <authorList>
            <person name="Liao J."/>
            <person name="Wiedmann M."/>
        </authorList>
    </citation>
    <scope>NUCLEOTIDE SEQUENCE [LARGE SCALE GENOMIC DNA]</scope>
    <source>
        <strain evidence="3 4">FSL L7-1816</strain>
    </source>
</reference>
<protein>
    <submittedName>
        <fullName evidence="3">Uncharacterized protein</fullName>
    </submittedName>
</protein>
<evidence type="ECO:0000313" key="4">
    <source>
        <dbReference type="Proteomes" id="UP000543379"/>
    </source>
</evidence>
<dbReference type="RefSeq" id="WP_185382237.1">
    <property type="nucleotide sequence ID" value="NZ_JAAROV010000002.1"/>
</dbReference>
<dbReference type="Proteomes" id="UP000543379">
    <property type="component" value="Unassembled WGS sequence"/>
</dbReference>
<feature type="region of interest" description="Disordered" evidence="1">
    <location>
        <begin position="73"/>
        <end position="98"/>
    </location>
</feature>